<name>A0A2P2PBZ4_RHIMU</name>
<protein>
    <submittedName>
        <fullName evidence="1">Uncharacterized protein</fullName>
    </submittedName>
</protein>
<sequence length="41" mass="4562">MVQSFHCDIKVTDLSHINNLSVKTRVRLCVSGHPQCGGLMH</sequence>
<dbReference type="AlphaFoldDB" id="A0A2P2PBZ4"/>
<dbReference type="EMBL" id="GGEC01071657">
    <property type="protein sequence ID" value="MBX52141.1"/>
    <property type="molecule type" value="Transcribed_RNA"/>
</dbReference>
<accession>A0A2P2PBZ4</accession>
<proteinExistence type="predicted"/>
<organism evidence="1">
    <name type="scientific">Rhizophora mucronata</name>
    <name type="common">Asiatic mangrove</name>
    <dbReference type="NCBI Taxonomy" id="61149"/>
    <lineage>
        <taxon>Eukaryota</taxon>
        <taxon>Viridiplantae</taxon>
        <taxon>Streptophyta</taxon>
        <taxon>Embryophyta</taxon>
        <taxon>Tracheophyta</taxon>
        <taxon>Spermatophyta</taxon>
        <taxon>Magnoliopsida</taxon>
        <taxon>eudicotyledons</taxon>
        <taxon>Gunneridae</taxon>
        <taxon>Pentapetalae</taxon>
        <taxon>rosids</taxon>
        <taxon>fabids</taxon>
        <taxon>Malpighiales</taxon>
        <taxon>Rhizophoraceae</taxon>
        <taxon>Rhizophora</taxon>
    </lineage>
</organism>
<evidence type="ECO:0000313" key="1">
    <source>
        <dbReference type="EMBL" id="MBX52141.1"/>
    </source>
</evidence>
<reference evidence="1" key="1">
    <citation type="submission" date="2018-02" db="EMBL/GenBank/DDBJ databases">
        <title>Rhizophora mucronata_Transcriptome.</title>
        <authorList>
            <person name="Meera S.P."/>
            <person name="Sreeshan A."/>
            <person name="Augustine A."/>
        </authorList>
    </citation>
    <scope>NUCLEOTIDE SEQUENCE</scope>
    <source>
        <tissue evidence="1">Leaf</tissue>
    </source>
</reference>